<dbReference type="SUPFAM" id="SSF55729">
    <property type="entry name" value="Acyl-CoA N-acyltransferases (Nat)"/>
    <property type="match status" value="1"/>
</dbReference>
<protein>
    <recommendedName>
        <fullName evidence="1">N-acetyltransferase domain-containing protein</fullName>
    </recommendedName>
</protein>
<dbReference type="Pfam" id="PF13508">
    <property type="entry name" value="Acetyltransf_7"/>
    <property type="match status" value="1"/>
</dbReference>
<name>A0A0S4NM68_LIMR5</name>
<accession>F8KEI0</accession>
<dbReference type="InterPro" id="IPR000182">
    <property type="entry name" value="GNAT_dom"/>
</dbReference>
<reference evidence="2" key="2">
    <citation type="submission" date="2011-05" db="EMBL/GenBank/DDBJ databases">
        <authorList>
            <person name="Davey R."/>
        </authorList>
    </citation>
    <scope>NUCLEOTIDE SEQUENCE</scope>
    <source>
        <strain evidence="2">ATCC 53608</strain>
    </source>
</reference>
<dbReference type="RefSeq" id="WP_003675868.1">
    <property type="nucleotide sequence ID" value="NZ_JBKZCG010000001.1"/>
</dbReference>
<dbReference type="Gene3D" id="3.40.630.30">
    <property type="match status" value="1"/>
</dbReference>
<dbReference type="InterPro" id="IPR016181">
    <property type="entry name" value="Acyl_CoA_acyltransferase"/>
</dbReference>
<dbReference type="PROSITE" id="PS51186">
    <property type="entry name" value="GNAT"/>
    <property type="match status" value="1"/>
</dbReference>
<accession>A0A0S4NM68</accession>
<organism evidence="2">
    <name type="scientific">Limosilactobacillus reuteri subsp. suis (strain ATCC 53608 / LMG 31752 / 1063)</name>
    <name type="common">Lactobacillus reuteri</name>
    <dbReference type="NCBI Taxonomy" id="927703"/>
    <lineage>
        <taxon>Bacteria</taxon>
        <taxon>Bacillati</taxon>
        <taxon>Bacillota</taxon>
        <taxon>Bacilli</taxon>
        <taxon>Lactobacillales</taxon>
        <taxon>Lactobacillaceae</taxon>
        <taxon>Limosilactobacillus</taxon>
    </lineage>
</organism>
<dbReference type="CDD" id="cd04301">
    <property type="entry name" value="NAT_SF"/>
    <property type="match status" value="1"/>
</dbReference>
<evidence type="ECO:0000259" key="1">
    <source>
        <dbReference type="PROSITE" id="PS51186"/>
    </source>
</evidence>
<feature type="domain" description="N-acetyltransferase" evidence="1">
    <location>
        <begin position="2"/>
        <end position="156"/>
    </location>
</feature>
<evidence type="ECO:0000313" key="2">
    <source>
        <dbReference type="EMBL" id="CCC04046.1"/>
    </source>
</evidence>
<gene>
    <name evidence="2" type="ORF">LRATCC53608_1293</name>
</gene>
<dbReference type="HOGENOM" id="CLU_105077_0_1_9"/>
<dbReference type="GO" id="GO:0016747">
    <property type="term" value="F:acyltransferase activity, transferring groups other than amino-acyl groups"/>
    <property type="evidence" value="ECO:0007669"/>
    <property type="project" value="InterPro"/>
</dbReference>
<dbReference type="EMBL" id="FR854365">
    <property type="protein sequence ID" value="CCC04046.1"/>
    <property type="molecule type" value="Genomic_DNA"/>
</dbReference>
<proteinExistence type="predicted"/>
<dbReference type="AlphaFoldDB" id="A0A0S4NM68"/>
<sequence length="184" mass="21672">MIEVRQISTKSNDFKNIKRVYNTVFPQNELLPLSLLKMRAKAGKAEFCSIYNEERKWVGFFYTVYNKRIAYIFFLAIDPHHHGQGLGSATLTAIKERYAGKRITLSAERPDPQAPNNEQRLRRHRFYAKNGFVKTGLYTVEKGNEKFDLLSTQSNVNPQFYQQLMDSYLTNHRRHYLPYKIVKE</sequence>
<reference evidence="2" key="1">
    <citation type="journal article" date="2011" name="J. Bacteriol.">
        <title>Genome sequence of the vertebrate gut symbiont Lactobacillus reuteri ATCC 53608.</title>
        <authorList>
            <person name="Heavens D."/>
            <person name="Tailford L.E."/>
            <person name="Crossman L."/>
            <person name="Jeffers F."/>
            <person name="Mackenzie D.A."/>
            <person name="Caccamo M."/>
            <person name="Juge N."/>
        </authorList>
    </citation>
    <scope>NUCLEOTIDE SEQUENCE [LARGE SCALE GENOMIC DNA]</scope>
    <source>
        <strain evidence="2">ATCC 53608</strain>
    </source>
</reference>